<organism evidence="1 2">
    <name type="scientific">Streptomyces acidiscabies</name>
    <dbReference type="NCBI Taxonomy" id="42234"/>
    <lineage>
        <taxon>Bacteria</taxon>
        <taxon>Bacillati</taxon>
        <taxon>Actinomycetota</taxon>
        <taxon>Actinomycetes</taxon>
        <taxon>Kitasatosporales</taxon>
        <taxon>Streptomycetaceae</taxon>
        <taxon>Streptomyces</taxon>
    </lineage>
</organism>
<proteinExistence type="predicted"/>
<evidence type="ECO:0000313" key="2">
    <source>
        <dbReference type="Proteomes" id="UP000037151"/>
    </source>
</evidence>
<comment type="caution">
    <text evidence="1">The sequence shown here is derived from an EMBL/GenBank/DDBJ whole genome shotgun (WGS) entry which is preliminary data.</text>
</comment>
<sequence>MTEYPLRCDVRRTESTTDLLTELHRSEAGFAPYLLAAWSPELSAQDSIVLPALAALLDEPLALRKPWTGHPAAQRLTWHCSIRNTTSVVLSDDDWFELTREVLDATGIEPDEDPAACRWVALRNSTDGLDLVATVIREDGRWARLHNDGYFARSACAGFAYDHGLDHEV</sequence>
<dbReference type="AlphaFoldDB" id="A0A0L0KJ83"/>
<reference evidence="2" key="1">
    <citation type="submission" date="2014-07" db="EMBL/GenBank/DDBJ databases">
        <title>Genome sequencing of plant-pathogenic Streptomyces species.</title>
        <authorList>
            <person name="Harrison J."/>
            <person name="Sapp M."/>
            <person name="Thwaites R."/>
            <person name="Studholme D.J."/>
        </authorList>
    </citation>
    <scope>NUCLEOTIDE SEQUENCE [LARGE SCALE GENOMIC DNA]</scope>
    <source>
        <strain evidence="2">NCPPB 4445</strain>
    </source>
</reference>
<dbReference type="OrthoDB" id="4382201at2"/>
<dbReference type="EMBL" id="JPPY01000046">
    <property type="protein sequence ID" value="KND38327.1"/>
    <property type="molecule type" value="Genomic_DNA"/>
</dbReference>
<accession>A0A0L0KJ83</accession>
<dbReference type="PATRIC" id="fig|42234.21.peg.1689"/>
<protein>
    <submittedName>
        <fullName evidence="1">Uncharacterized protein</fullName>
    </submittedName>
</protein>
<dbReference type="RefSeq" id="WP_050370053.1">
    <property type="nucleotide sequence ID" value="NZ_KQ257808.1"/>
</dbReference>
<name>A0A0L0KJ83_9ACTN</name>
<gene>
    <name evidence="1" type="ORF">IQ63_08195</name>
</gene>
<evidence type="ECO:0000313" key="1">
    <source>
        <dbReference type="EMBL" id="KND38327.1"/>
    </source>
</evidence>
<dbReference type="Proteomes" id="UP000037151">
    <property type="component" value="Unassembled WGS sequence"/>
</dbReference>